<dbReference type="GO" id="GO:0030010">
    <property type="term" value="P:establishment of cell polarity"/>
    <property type="evidence" value="ECO:0007669"/>
    <property type="project" value="TreeGrafter"/>
</dbReference>
<feature type="domain" description="DH" evidence="1">
    <location>
        <begin position="461"/>
        <end position="625"/>
    </location>
</feature>
<dbReference type="InterPro" id="IPR010481">
    <property type="entry name" value="Cdc24/Scd1_N"/>
</dbReference>
<proteinExistence type="predicted"/>
<sequence length="687" mass="76913">MDPLSAIASVAGIATAAGEVVKILGPYITAAKDAPKIAAQLSSEALATQTILSALGQLANSCSTENANYASLIRADQLIAVLTDGVTIFSELEAMLQTLPPPEPMSPGGRLWSPMQWVRKKGSLAALFTRLQAFKLSINCILNILQSDSQARAENNQQQLILAVETLLEHNHDLSKRMMCIESTIDTMSQRRPTIQFTAGIDSLEPHTASPKRPSRFEFEFERDLTASRVYRRAKRDTMDFSVRSSVARTHAWSIFSGISLSKISEMSVLALPLYAEDITNPQHYHFGHEAFQPKRLLSPTGCTRSIYHECVEVQLQLSQLEWFAELHRQETQRTEDENPLSILIAIFRRGTPLLMLFNQLDNSQQERWQNLIASSPTDTVAKLAMVEFVQACVNRLNFQPSDCFTVADLVSLDTTNHIKVIQLVRLLLARLTKAGVVQAILFESTPKIFTAEPSPAGLAVDEFLRDERIYLKRLERLLETAEQIRLSDTLPINTFEQVFAPVGPLVDSQRRFLIKAEMLAPKPYLRQLWHSVFQEWSQQSSGCYAALITAEKESKSAIRAALSSSENCDGKRRALLGDALAGLGLSYQRLEKYEAFLQELSQHGVHESKDIISANESLQWVKESVDIAIVARELHKAEAALFEHLDNDRKRAVWKLGKLLIFDNVDIVDPEDDPVVQVSGYFPRET</sequence>
<dbReference type="Proteomes" id="UP000030766">
    <property type="component" value="Unassembled WGS sequence"/>
</dbReference>
<dbReference type="GO" id="GO:0031106">
    <property type="term" value="P:septin ring organization"/>
    <property type="evidence" value="ECO:0007669"/>
    <property type="project" value="TreeGrafter"/>
</dbReference>
<dbReference type="Gene3D" id="1.20.900.10">
    <property type="entry name" value="Dbl homology (DH) domain"/>
    <property type="match status" value="1"/>
</dbReference>
<dbReference type="EMBL" id="KI981478">
    <property type="protein sequence ID" value="EWZ27919.1"/>
    <property type="molecule type" value="Genomic_DNA"/>
</dbReference>
<dbReference type="SUPFAM" id="SSF48065">
    <property type="entry name" value="DBL homology domain (DH-domain)"/>
    <property type="match status" value="1"/>
</dbReference>
<dbReference type="GO" id="GO:0005634">
    <property type="term" value="C:nucleus"/>
    <property type="evidence" value="ECO:0007669"/>
    <property type="project" value="TreeGrafter"/>
</dbReference>
<dbReference type="PANTHER" id="PTHR47339">
    <property type="entry name" value="CELL DIVISION CONTROL PROTEIN 24"/>
    <property type="match status" value="1"/>
</dbReference>
<feature type="domain" description="Cdc24/Scd1 N-terminal" evidence="2">
    <location>
        <begin position="340"/>
        <end position="429"/>
    </location>
</feature>
<dbReference type="InterPro" id="IPR035899">
    <property type="entry name" value="DBL_dom_sf"/>
</dbReference>
<name>W9JBT7_FUSOX</name>
<dbReference type="InterPro" id="IPR053026">
    <property type="entry name" value="CDC42_GEF"/>
</dbReference>
<dbReference type="GO" id="GO:0043332">
    <property type="term" value="C:mating projection tip"/>
    <property type="evidence" value="ECO:0007669"/>
    <property type="project" value="TreeGrafter"/>
</dbReference>
<evidence type="ECO:0000313" key="3">
    <source>
        <dbReference type="EMBL" id="EWZ27919.1"/>
    </source>
</evidence>
<dbReference type="HOGENOM" id="CLU_020320_0_0_1"/>
<dbReference type="InterPro" id="IPR000219">
    <property type="entry name" value="DH_dom"/>
</dbReference>
<dbReference type="GO" id="GO:0000935">
    <property type="term" value="C:division septum"/>
    <property type="evidence" value="ECO:0007669"/>
    <property type="project" value="TreeGrafter"/>
</dbReference>
<reference evidence="3" key="2">
    <citation type="submission" date="2014-02" db="EMBL/GenBank/DDBJ databases">
        <title>Annotation of the Genome Sequence of Fusarium oxysporum Fo47.</title>
        <authorList>
            <consortium name="The Broad Institute Genomics Platform"/>
            <person name="Ma L.-J."/>
            <person name="Corby-Kistler H."/>
            <person name="Broz K."/>
            <person name="Gale L.R."/>
            <person name="Jonkers W."/>
            <person name="O'Donnell K."/>
            <person name="Ploetz R."/>
            <person name="Steinberg C."/>
            <person name="Schwartz D.C."/>
            <person name="VanEtten H."/>
            <person name="Zhou S."/>
            <person name="Young S.K."/>
            <person name="Zeng Q."/>
            <person name="Gargeya S."/>
            <person name="Fitzgerald M."/>
            <person name="Abouelleil A."/>
            <person name="Alvarado L."/>
            <person name="Chapman S.B."/>
            <person name="Gainer-Dewar J."/>
            <person name="Goldberg J."/>
            <person name="Griggs A."/>
            <person name="Gujja S."/>
            <person name="Hansen M."/>
            <person name="Howarth C."/>
            <person name="Imamovic A."/>
            <person name="Ireland A."/>
            <person name="Larimer J."/>
            <person name="McCowan C."/>
            <person name="Murphy C."/>
            <person name="Pearson M."/>
            <person name="Poon T.W."/>
            <person name="Priest M."/>
            <person name="Roberts A."/>
            <person name="Saif S."/>
            <person name="Shea T."/>
            <person name="Sykes S."/>
            <person name="Wortman J."/>
            <person name="Nusbaum C."/>
            <person name="Birren B."/>
        </authorList>
    </citation>
    <scope>NUCLEOTIDE SEQUENCE</scope>
    <source>
        <strain evidence="3">Fo47</strain>
    </source>
</reference>
<dbReference type="AlphaFoldDB" id="W9JBT7"/>
<reference evidence="3" key="1">
    <citation type="submission" date="2011-06" db="EMBL/GenBank/DDBJ databases">
        <title>The Genome Sequence of Fusarium oxysporum Fo47.</title>
        <authorList>
            <consortium name="The Broad Institute Genome Sequencing Platform"/>
            <person name="Ma L.-J."/>
            <person name="Gale L.R."/>
            <person name="Schwartz D.C."/>
            <person name="Zhou S."/>
            <person name="Corby-Kistler H."/>
            <person name="Young S.K."/>
            <person name="Zeng Q."/>
            <person name="Gargeya S."/>
            <person name="Fitzgerald M."/>
            <person name="Haas B."/>
            <person name="Abouelleil A."/>
            <person name="Alvarado L."/>
            <person name="Arachchi H.M."/>
            <person name="Berlin A."/>
            <person name="Brown A."/>
            <person name="Chapman S.B."/>
            <person name="Chen Z."/>
            <person name="Dunbar C."/>
            <person name="Freedman E."/>
            <person name="Gearin G."/>
            <person name="Gellesch M."/>
            <person name="Goldberg J."/>
            <person name="Griggs A."/>
            <person name="Gujja S."/>
            <person name="Heiman D."/>
            <person name="Howarth C."/>
            <person name="Larson L."/>
            <person name="Lui A."/>
            <person name="MacDonald P.J.P."/>
            <person name="Mehta T."/>
            <person name="Montmayeur A."/>
            <person name="Murphy C."/>
            <person name="Neiman D."/>
            <person name="Pearson M."/>
            <person name="Priest M."/>
            <person name="Roberts A."/>
            <person name="Saif S."/>
            <person name="Shea T."/>
            <person name="Shenoy N."/>
            <person name="Sisk P."/>
            <person name="Stolte C."/>
            <person name="Sykes S."/>
            <person name="Wortman J."/>
            <person name="Nusbaum C."/>
            <person name="Birren B."/>
        </authorList>
    </citation>
    <scope>NUCLEOTIDE SEQUENCE [LARGE SCALE GENOMIC DNA]</scope>
    <source>
        <strain evidence="3">Fo47</strain>
    </source>
</reference>
<dbReference type="Pfam" id="PF00621">
    <property type="entry name" value="RhoGEF"/>
    <property type="match status" value="1"/>
</dbReference>
<dbReference type="PANTHER" id="PTHR47339:SF1">
    <property type="entry name" value="CELL DIVISION CONTROL PROTEIN 24"/>
    <property type="match status" value="1"/>
</dbReference>
<evidence type="ECO:0000259" key="1">
    <source>
        <dbReference type="Pfam" id="PF00621"/>
    </source>
</evidence>
<dbReference type="GO" id="GO:0005085">
    <property type="term" value="F:guanyl-nucleotide exchange factor activity"/>
    <property type="evidence" value="ECO:0007669"/>
    <property type="project" value="InterPro"/>
</dbReference>
<protein>
    <submittedName>
        <fullName evidence="3">Uncharacterized protein</fullName>
    </submittedName>
</protein>
<accession>W9JBT7</accession>
<dbReference type="Pfam" id="PF06395">
    <property type="entry name" value="CDC24"/>
    <property type="match status" value="1"/>
</dbReference>
<evidence type="ECO:0000259" key="2">
    <source>
        <dbReference type="Pfam" id="PF06395"/>
    </source>
</evidence>
<dbReference type="GO" id="GO:0005737">
    <property type="term" value="C:cytoplasm"/>
    <property type="evidence" value="ECO:0007669"/>
    <property type="project" value="TreeGrafter"/>
</dbReference>
<organism evidence="3">
    <name type="scientific">Fusarium oxysporum Fo47</name>
    <dbReference type="NCBI Taxonomy" id="660027"/>
    <lineage>
        <taxon>Eukaryota</taxon>
        <taxon>Fungi</taxon>
        <taxon>Dikarya</taxon>
        <taxon>Ascomycota</taxon>
        <taxon>Pezizomycotina</taxon>
        <taxon>Sordariomycetes</taxon>
        <taxon>Hypocreomycetidae</taxon>
        <taxon>Hypocreales</taxon>
        <taxon>Nectriaceae</taxon>
        <taxon>Fusarium</taxon>
        <taxon>Fusarium oxysporum species complex</taxon>
    </lineage>
</organism>
<dbReference type="VEuPathDB" id="FungiDB:FOZG_18361"/>
<gene>
    <name evidence="3" type="ORF">FOZG_18361</name>
</gene>